<dbReference type="Proteomes" id="UP000214689">
    <property type="component" value="Chromosome"/>
</dbReference>
<reference evidence="2" key="1">
    <citation type="submission" date="2016-05" db="EMBL/GenBank/DDBJ databases">
        <authorList>
            <person name="Holder M.E."/>
            <person name="Ajami N.J."/>
            <person name="Petrosino J.F."/>
        </authorList>
    </citation>
    <scope>NUCLEOTIDE SEQUENCE [LARGE SCALE GENOMIC DNA]</scope>
    <source>
        <strain evidence="2">ATCC 700696</strain>
    </source>
</reference>
<protein>
    <recommendedName>
        <fullName evidence="3">IrrE N-terminal-like domain-containing protein</fullName>
    </recommendedName>
</protein>
<evidence type="ECO:0008006" key="3">
    <source>
        <dbReference type="Google" id="ProtNLM"/>
    </source>
</evidence>
<keyword evidence="2" id="KW-1185">Reference proteome</keyword>
<organism evidence="1 2">
    <name type="scientific">Mogibacterium pumilum</name>
    <dbReference type="NCBI Taxonomy" id="86332"/>
    <lineage>
        <taxon>Bacteria</taxon>
        <taxon>Bacillati</taxon>
        <taxon>Bacillota</taxon>
        <taxon>Clostridia</taxon>
        <taxon>Peptostreptococcales</taxon>
        <taxon>Anaerovoracaceae</taxon>
        <taxon>Mogibacterium</taxon>
    </lineage>
</organism>
<evidence type="ECO:0000313" key="1">
    <source>
        <dbReference type="EMBL" id="ASS37407.1"/>
    </source>
</evidence>
<sequence length="114" mass="12957">MESLELKDKVNILGTEYSIKGQIGKETPKLEHADGICEFYSKEIVIDDFEPTSETVANPNLYKKKVLRHEIVHAFLYESGLDVSSDWARNEEIVDWIALQAPKLQKAFEEAGCL</sequence>
<proteinExistence type="predicted"/>
<dbReference type="OrthoDB" id="2327135at2"/>
<dbReference type="EMBL" id="CP016199">
    <property type="protein sequence ID" value="ASS37407.1"/>
    <property type="molecule type" value="Genomic_DNA"/>
</dbReference>
<accession>A0A223AR26</accession>
<name>A0A223AR26_9FIRM</name>
<dbReference type="AlphaFoldDB" id="A0A223AR26"/>
<gene>
    <name evidence="1" type="ORF">AXF17_02280</name>
</gene>
<evidence type="ECO:0000313" key="2">
    <source>
        <dbReference type="Proteomes" id="UP000214689"/>
    </source>
</evidence>
<dbReference type="RefSeq" id="WP_094233635.1">
    <property type="nucleotide sequence ID" value="NZ_CP016199.1"/>
</dbReference>